<gene>
    <name evidence="1" type="ORF">SAMN05444380_103113</name>
</gene>
<accession>A0A1I1VXR6</accession>
<evidence type="ECO:0000313" key="1">
    <source>
        <dbReference type="EMBL" id="SFD87559.1"/>
    </source>
</evidence>
<reference evidence="1 2" key="1">
    <citation type="submission" date="2016-10" db="EMBL/GenBank/DDBJ databases">
        <authorList>
            <person name="de Groot N.N."/>
        </authorList>
    </citation>
    <scope>NUCLEOTIDE SEQUENCE [LARGE SCALE GENOMIC DNA]</scope>
    <source>
        <strain evidence="1 2">DSM 19012</strain>
    </source>
</reference>
<organism evidence="1 2">
    <name type="scientific">Thermophagus xiamenensis</name>
    <dbReference type="NCBI Taxonomy" id="385682"/>
    <lineage>
        <taxon>Bacteria</taxon>
        <taxon>Pseudomonadati</taxon>
        <taxon>Bacteroidota</taxon>
        <taxon>Bacteroidia</taxon>
        <taxon>Marinilabiliales</taxon>
        <taxon>Marinilabiliaceae</taxon>
        <taxon>Thermophagus</taxon>
    </lineage>
</organism>
<proteinExistence type="predicted"/>
<dbReference type="AlphaFoldDB" id="A0A1I1VXR6"/>
<name>A0A1I1VXR6_9BACT</name>
<dbReference type="EMBL" id="FONA01000003">
    <property type="protein sequence ID" value="SFD87559.1"/>
    <property type="molecule type" value="Genomic_DNA"/>
</dbReference>
<keyword evidence="2" id="KW-1185">Reference proteome</keyword>
<evidence type="ECO:0000313" key="2">
    <source>
        <dbReference type="Proteomes" id="UP000181976"/>
    </source>
</evidence>
<dbReference type="InParanoid" id="A0A1I1VXR6"/>
<dbReference type="Proteomes" id="UP000181976">
    <property type="component" value="Unassembled WGS sequence"/>
</dbReference>
<sequence>MVKILANGYIKTNYPDNKKCLYNLNQSIKNPPVTN</sequence>
<protein>
    <submittedName>
        <fullName evidence="1">Uncharacterized protein</fullName>
    </submittedName>
</protein>